<keyword evidence="3" id="KW-1003">Cell membrane</keyword>
<name>A0A7Z2VQ80_9BACL</name>
<comment type="similarity">
    <text evidence="2">Belongs to the CpsC/CapA family.</text>
</comment>
<evidence type="ECO:0000256" key="5">
    <source>
        <dbReference type="ARBA" id="ARBA00022989"/>
    </source>
</evidence>
<keyword evidence="6 8" id="KW-0472">Membrane</keyword>
<feature type="transmembrane region" description="Helical" evidence="8">
    <location>
        <begin position="12"/>
        <end position="33"/>
    </location>
</feature>
<dbReference type="GO" id="GO:0005886">
    <property type="term" value="C:plasma membrane"/>
    <property type="evidence" value="ECO:0007669"/>
    <property type="project" value="UniProtKB-SubCell"/>
</dbReference>
<feature type="transmembrane region" description="Helical" evidence="8">
    <location>
        <begin position="177"/>
        <end position="198"/>
    </location>
</feature>
<proteinExistence type="inferred from homology"/>
<feature type="region of interest" description="Disordered" evidence="7">
    <location>
        <begin position="230"/>
        <end position="250"/>
    </location>
</feature>
<feature type="compositionally biased region" description="Polar residues" evidence="7">
    <location>
        <begin position="237"/>
        <end position="250"/>
    </location>
</feature>
<evidence type="ECO:0000259" key="9">
    <source>
        <dbReference type="Pfam" id="PF02706"/>
    </source>
</evidence>
<evidence type="ECO:0000256" key="1">
    <source>
        <dbReference type="ARBA" id="ARBA00004651"/>
    </source>
</evidence>
<evidence type="ECO:0000313" key="11">
    <source>
        <dbReference type="Proteomes" id="UP000502248"/>
    </source>
</evidence>
<keyword evidence="5 8" id="KW-1133">Transmembrane helix</keyword>
<dbReference type="Proteomes" id="UP000502248">
    <property type="component" value="Chromosome"/>
</dbReference>
<evidence type="ECO:0000256" key="2">
    <source>
        <dbReference type="ARBA" id="ARBA00006683"/>
    </source>
</evidence>
<dbReference type="RefSeq" id="WP_169283424.1">
    <property type="nucleotide sequence ID" value="NZ_CP051680.1"/>
</dbReference>
<dbReference type="AlphaFoldDB" id="A0A7Z2VQ80"/>
<evidence type="ECO:0000256" key="6">
    <source>
        <dbReference type="ARBA" id="ARBA00023136"/>
    </source>
</evidence>
<dbReference type="KEGG" id="cheb:HH215_31050"/>
<dbReference type="EMBL" id="CP051680">
    <property type="protein sequence ID" value="QJD87178.1"/>
    <property type="molecule type" value="Genomic_DNA"/>
</dbReference>
<dbReference type="PANTHER" id="PTHR32309:SF13">
    <property type="entry name" value="FERRIC ENTEROBACTIN TRANSPORT PROTEIN FEPE"/>
    <property type="match status" value="1"/>
</dbReference>
<dbReference type="InterPro" id="IPR003856">
    <property type="entry name" value="LPS_length_determ_N"/>
</dbReference>
<evidence type="ECO:0000313" key="10">
    <source>
        <dbReference type="EMBL" id="QJD87178.1"/>
    </source>
</evidence>
<comment type="subcellular location">
    <subcellularLocation>
        <location evidence="1">Cell membrane</location>
        <topology evidence="1">Multi-pass membrane protein</topology>
    </subcellularLocation>
</comment>
<dbReference type="InterPro" id="IPR050445">
    <property type="entry name" value="Bact_polysacc_biosynth/exp"/>
</dbReference>
<evidence type="ECO:0000256" key="8">
    <source>
        <dbReference type="SAM" id="Phobius"/>
    </source>
</evidence>
<evidence type="ECO:0000256" key="4">
    <source>
        <dbReference type="ARBA" id="ARBA00022692"/>
    </source>
</evidence>
<keyword evidence="11" id="KW-1185">Reference proteome</keyword>
<sequence length="250" mass="27825">MESEIKIYFRILLKRLWFICVMAILFCGLAGAYDYLYSEPVYEANSKVIVNSSRQSDDSKLDINEMNSDLMIIDTYKEIIATPAIMGKVVANHSELGLNTYQLISQVKVTSSSKSQIMSISIQQSSPEKAALIVNSIAEVFKEEIPKIMSVDNVTILSQADAFNSSQPISPSLTTKLAIAFILSLIVSVGMILLWEYFDDSIKTEKEVMAILDKPVLSTIARIKKSDLKKSAHRSQKSSVNDAVQISLNR</sequence>
<evidence type="ECO:0000256" key="7">
    <source>
        <dbReference type="SAM" id="MobiDB-lite"/>
    </source>
</evidence>
<evidence type="ECO:0000256" key="3">
    <source>
        <dbReference type="ARBA" id="ARBA00022475"/>
    </source>
</evidence>
<dbReference type="Pfam" id="PF02706">
    <property type="entry name" value="Wzz"/>
    <property type="match status" value="1"/>
</dbReference>
<reference evidence="10 11" key="1">
    <citation type="submission" date="2020-04" db="EMBL/GenBank/DDBJ databases">
        <title>Genome sequencing of novel species.</title>
        <authorList>
            <person name="Heo J."/>
            <person name="Kim S.-J."/>
            <person name="Kim J.-S."/>
            <person name="Hong S.-B."/>
            <person name="Kwon S.-W."/>
        </authorList>
    </citation>
    <scope>NUCLEOTIDE SEQUENCE [LARGE SCALE GENOMIC DNA]</scope>
    <source>
        <strain evidence="10 11">MFER-1</strain>
    </source>
</reference>
<dbReference type="GO" id="GO:0004713">
    <property type="term" value="F:protein tyrosine kinase activity"/>
    <property type="evidence" value="ECO:0007669"/>
    <property type="project" value="TreeGrafter"/>
</dbReference>
<dbReference type="PANTHER" id="PTHR32309">
    <property type="entry name" value="TYROSINE-PROTEIN KINASE"/>
    <property type="match status" value="1"/>
</dbReference>
<gene>
    <name evidence="10" type="ORF">HH215_31050</name>
</gene>
<organism evidence="10 11">
    <name type="scientific">Cohnella herbarum</name>
    <dbReference type="NCBI Taxonomy" id="2728023"/>
    <lineage>
        <taxon>Bacteria</taxon>
        <taxon>Bacillati</taxon>
        <taxon>Bacillota</taxon>
        <taxon>Bacilli</taxon>
        <taxon>Bacillales</taxon>
        <taxon>Paenibacillaceae</taxon>
        <taxon>Cohnella</taxon>
    </lineage>
</organism>
<feature type="domain" description="Polysaccharide chain length determinant N-terminal" evidence="9">
    <location>
        <begin position="8"/>
        <end position="92"/>
    </location>
</feature>
<keyword evidence="4 8" id="KW-0812">Transmembrane</keyword>
<protein>
    <submittedName>
        <fullName evidence="10">Lipopolysaccharide biosynthesis protein</fullName>
    </submittedName>
</protein>
<accession>A0A7Z2VQ80</accession>